<dbReference type="SMART" id="SM01389">
    <property type="entry name" value="Spt4"/>
    <property type="match status" value="1"/>
</dbReference>
<gene>
    <name evidence="7" type="ORF">SELO1098_LOCUS2063</name>
</gene>
<reference evidence="7" key="1">
    <citation type="submission" date="2021-01" db="EMBL/GenBank/DDBJ databases">
        <authorList>
            <person name="Corre E."/>
            <person name="Pelletier E."/>
            <person name="Niang G."/>
            <person name="Scheremetjew M."/>
            <person name="Finn R."/>
            <person name="Kale V."/>
            <person name="Holt S."/>
            <person name="Cochrane G."/>
            <person name="Meng A."/>
            <person name="Brown T."/>
            <person name="Cohen L."/>
        </authorList>
    </citation>
    <scope>NUCLEOTIDE SEQUENCE</scope>
    <source>
        <strain evidence="7">CCAP 955/1</strain>
    </source>
</reference>
<dbReference type="PANTHER" id="PTHR12882:SF1">
    <property type="entry name" value="TRANSCRIPTION ELONGATION FACTOR SPT4"/>
    <property type="match status" value="1"/>
</dbReference>
<dbReference type="EMBL" id="HBIC01003856">
    <property type="protein sequence ID" value="CAE0273237.1"/>
    <property type="molecule type" value="Transcribed_RNA"/>
</dbReference>
<proteinExistence type="inferred from homology"/>
<protein>
    <recommendedName>
        <fullName evidence="6">Spt4/RpoE2 zinc finger domain-containing protein</fullName>
    </recommendedName>
</protein>
<dbReference type="InterPro" id="IPR038510">
    <property type="entry name" value="Spt4_sf"/>
</dbReference>
<dbReference type="InterPro" id="IPR029040">
    <property type="entry name" value="RPABC4/Spt4"/>
</dbReference>
<dbReference type="CDD" id="cd07973">
    <property type="entry name" value="Spt4"/>
    <property type="match status" value="1"/>
</dbReference>
<dbReference type="GO" id="GO:0008270">
    <property type="term" value="F:zinc ion binding"/>
    <property type="evidence" value="ECO:0007669"/>
    <property type="project" value="InterPro"/>
</dbReference>
<evidence type="ECO:0000256" key="4">
    <source>
        <dbReference type="ARBA" id="ARBA00023242"/>
    </source>
</evidence>
<dbReference type="InterPro" id="IPR022800">
    <property type="entry name" value="Spt4/RpoE2_Znf"/>
</dbReference>
<comment type="similarity">
    <text evidence="2 5">Belongs to the SPT4 family.</text>
</comment>
<comment type="subcellular location">
    <subcellularLocation>
        <location evidence="1 5">Nucleus</location>
    </subcellularLocation>
</comment>
<accession>A0A7S3LYU5</accession>
<evidence type="ECO:0000256" key="3">
    <source>
        <dbReference type="ARBA" id="ARBA00023163"/>
    </source>
</evidence>
<dbReference type="GO" id="GO:0032044">
    <property type="term" value="C:DSIF complex"/>
    <property type="evidence" value="ECO:0007669"/>
    <property type="project" value="TreeGrafter"/>
</dbReference>
<evidence type="ECO:0000259" key="6">
    <source>
        <dbReference type="SMART" id="SM01389"/>
    </source>
</evidence>
<dbReference type="PANTHER" id="PTHR12882">
    <property type="entry name" value="SUPPRESSOR OF TY 4"/>
    <property type="match status" value="1"/>
</dbReference>
<dbReference type="GO" id="GO:0006355">
    <property type="term" value="P:regulation of DNA-templated transcription"/>
    <property type="evidence" value="ECO:0007669"/>
    <property type="project" value="InterPro"/>
</dbReference>
<organism evidence="7">
    <name type="scientific">Spumella elongata</name>
    <dbReference type="NCBI Taxonomy" id="89044"/>
    <lineage>
        <taxon>Eukaryota</taxon>
        <taxon>Sar</taxon>
        <taxon>Stramenopiles</taxon>
        <taxon>Ochrophyta</taxon>
        <taxon>Chrysophyceae</taxon>
        <taxon>Chromulinales</taxon>
        <taxon>Chromulinaceae</taxon>
        <taxon>Spumella</taxon>
    </lineage>
</organism>
<feature type="domain" description="Spt4/RpoE2 zinc finger" evidence="6">
    <location>
        <begin position="19"/>
        <end position="95"/>
    </location>
</feature>
<dbReference type="PIRSF" id="PIRSF025023">
    <property type="entry name" value="Spt4"/>
    <property type="match status" value="1"/>
</dbReference>
<dbReference type="Gene3D" id="3.30.40.210">
    <property type="match status" value="1"/>
</dbReference>
<dbReference type="SUPFAM" id="SSF63393">
    <property type="entry name" value="RNA polymerase subunits"/>
    <property type="match status" value="1"/>
</dbReference>
<keyword evidence="4 5" id="KW-0539">Nucleus</keyword>
<dbReference type="GO" id="GO:0140673">
    <property type="term" value="P:transcription elongation-coupled chromatin remodeling"/>
    <property type="evidence" value="ECO:0007669"/>
    <property type="project" value="InterPro"/>
</dbReference>
<dbReference type="AlphaFoldDB" id="A0A7S3LYU5"/>
<dbReference type="Pfam" id="PF06093">
    <property type="entry name" value="Spt4"/>
    <property type="match status" value="1"/>
</dbReference>
<evidence type="ECO:0000256" key="1">
    <source>
        <dbReference type="ARBA" id="ARBA00004123"/>
    </source>
</evidence>
<dbReference type="InterPro" id="IPR009287">
    <property type="entry name" value="Spt4"/>
</dbReference>
<evidence type="ECO:0000256" key="2">
    <source>
        <dbReference type="ARBA" id="ARBA00010464"/>
    </source>
</evidence>
<evidence type="ECO:0000256" key="5">
    <source>
        <dbReference type="PIRNR" id="PIRNR025023"/>
    </source>
</evidence>
<sequence>MMDDEEYITADIPDEFKGLRACLRCSLIKTFEQFNDKGCENCEFIDLEGNKGRIEECTTSYFEGAIALVEPQGSWVAKWQRIAQYQPGLYAIEMIGELPDDVIEHCENMGLPYKASRAAQKLK</sequence>
<name>A0A7S3LYU5_9STRA</name>
<dbReference type="GO" id="GO:0000993">
    <property type="term" value="F:RNA polymerase II complex binding"/>
    <property type="evidence" value="ECO:0007669"/>
    <property type="project" value="TreeGrafter"/>
</dbReference>
<evidence type="ECO:0000313" key="7">
    <source>
        <dbReference type="EMBL" id="CAE0273237.1"/>
    </source>
</evidence>
<keyword evidence="3 5" id="KW-0804">Transcription</keyword>